<proteinExistence type="predicted"/>
<dbReference type="PANTHER" id="PTHR14690:SF0">
    <property type="entry name" value="IQ MOTIF CONTAINING WITH AAA DOMAIN 1"/>
    <property type="match status" value="1"/>
</dbReference>
<evidence type="ECO:0000256" key="1">
    <source>
        <dbReference type="SAM" id="MobiDB-lite"/>
    </source>
</evidence>
<feature type="region of interest" description="Disordered" evidence="1">
    <location>
        <begin position="328"/>
        <end position="369"/>
    </location>
</feature>
<dbReference type="AlphaFoldDB" id="A0A482W729"/>
<organism evidence="2 3">
    <name type="scientific">Asbolus verrucosus</name>
    <name type="common">Desert ironclad beetle</name>
    <dbReference type="NCBI Taxonomy" id="1661398"/>
    <lineage>
        <taxon>Eukaryota</taxon>
        <taxon>Metazoa</taxon>
        <taxon>Ecdysozoa</taxon>
        <taxon>Arthropoda</taxon>
        <taxon>Hexapoda</taxon>
        <taxon>Insecta</taxon>
        <taxon>Pterygota</taxon>
        <taxon>Neoptera</taxon>
        <taxon>Endopterygota</taxon>
        <taxon>Coleoptera</taxon>
        <taxon>Polyphaga</taxon>
        <taxon>Cucujiformia</taxon>
        <taxon>Tenebrionidae</taxon>
        <taxon>Pimeliinae</taxon>
        <taxon>Asbolus</taxon>
    </lineage>
</organism>
<dbReference type="STRING" id="1661398.A0A482W729"/>
<gene>
    <name evidence="2" type="ORF">BDFB_008600</name>
</gene>
<protein>
    <submittedName>
        <fullName evidence="2">IQ and AAA domain-containing protein 1</fullName>
    </submittedName>
</protein>
<accession>A0A482W729</accession>
<dbReference type="Proteomes" id="UP000292052">
    <property type="component" value="Unassembled WGS sequence"/>
</dbReference>
<comment type="caution">
    <text evidence="2">The sequence shown here is derived from an EMBL/GenBank/DDBJ whole genome shotgun (WGS) entry which is preliminary data.</text>
</comment>
<dbReference type="InterPro" id="IPR052267">
    <property type="entry name" value="N-DRC_Component"/>
</dbReference>
<feature type="non-terminal residue" evidence="2">
    <location>
        <position position="440"/>
    </location>
</feature>
<sequence length="440" mass="51587">MSHKTYDAEWQKIQQLLAETLQSEAVQVDRREQRQLLTTLYIRYILIANKFSECVDQMVQPQKRLLIRKLLEATLGRILELKYDLVEADLNEWTHCGDVLEILNITPIQSELKVPACYRNDRKKELEYNKNLIESVLGKLGFLDKLEKKPPLTEQQAILIIQVHERARQGRLRAQFMREIRNMKEKTKPVLAEGASEEDEQRGGISLQAALRIQKIWRGYVARRATRRRKLQEMLLIGMIPPPKSQNGVSLMDLETKDYRRQLQEERQLIYENDVKNCRDNLEKNQRGVVLEQLSDQVRGWLYEYKTQTGKIPEYTGSERAASRLLFSRQGTDSELSKSTQISSKDSKTKKDKSAKQKETKTDVDESEEVSTKAMVSTFLPELNARKEEYDEIWKNKDESHNPRQFHYMDIIEHEQMTDMENGLRKVVDEMMKGELLLLQ</sequence>
<name>A0A482W729_ASBVE</name>
<feature type="compositionally biased region" description="Basic and acidic residues" evidence="1">
    <location>
        <begin position="345"/>
        <end position="364"/>
    </location>
</feature>
<dbReference type="CDD" id="cd23767">
    <property type="entry name" value="IQCD"/>
    <property type="match status" value="1"/>
</dbReference>
<dbReference type="PROSITE" id="PS50096">
    <property type="entry name" value="IQ"/>
    <property type="match status" value="1"/>
</dbReference>
<dbReference type="PANTHER" id="PTHR14690">
    <property type="entry name" value="IQ MOTIF CONTAINING WITH AAA DOMAIN 1"/>
    <property type="match status" value="1"/>
</dbReference>
<reference evidence="2 3" key="1">
    <citation type="submission" date="2017-03" db="EMBL/GenBank/DDBJ databases">
        <title>Genome of the blue death feigning beetle - Asbolus verrucosus.</title>
        <authorList>
            <person name="Rider S.D."/>
        </authorList>
    </citation>
    <scope>NUCLEOTIDE SEQUENCE [LARGE SCALE GENOMIC DNA]</scope>
    <source>
        <strain evidence="2">Butters</strain>
        <tissue evidence="2">Head and leg muscle</tissue>
    </source>
</reference>
<evidence type="ECO:0000313" key="2">
    <source>
        <dbReference type="EMBL" id="RZC40926.1"/>
    </source>
</evidence>
<dbReference type="OrthoDB" id="3046016at2759"/>
<dbReference type="EMBL" id="QDEB01021702">
    <property type="protein sequence ID" value="RZC40926.1"/>
    <property type="molecule type" value="Genomic_DNA"/>
</dbReference>
<keyword evidence="3" id="KW-1185">Reference proteome</keyword>
<evidence type="ECO:0000313" key="3">
    <source>
        <dbReference type="Proteomes" id="UP000292052"/>
    </source>
</evidence>